<name>A0A5J5I8B5_9SPHN</name>
<reference evidence="3 4" key="1">
    <citation type="submission" date="2019-09" db="EMBL/GenBank/DDBJ databases">
        <authorList>
            <person name="Feng G."/>
        </authorList>
    </citation>
    <scope>NUCLEOTIDE SEQUENCE [LARGE SCALE GENOMIC DNA]</scope>
    <source>
        <strain evidence="2 3">KACC 19283</strain>
        <strain evidence="1 4">KACC 19284</strain>
    </source>
</reference>
<organism evidence="2 3">
    <name type="scientific">Sphingobium limneticum</name>
    <dbReference type="NCBI Taxonomy" id="1007511"/>
    <lineage>
        <taxon>Bacteria</taxon>
        <taxon>Pseudomonadati</taxon>
        <taxon>Pseudomonadota</taxon>
        <taxon>Alphaproteobacteria</taxon>
        <taxon>Sphingomonadales</taxon>
        <taxon>Sphingomonadaceae</taxon>
        <taxon>Sphingobium</taxon>
    </lineage>
</organism>
<dbReference type="InterPro" id="IPR011050">
    <property type="entry name" value="Pectin_lyase_fold/virulence"/>
</dbReference>
<dbReference type="Proteomes" id="UP000326364">
    <property type="component" value="Unassembled WGS sequence"/>
</dbReference>
<dbReference type="Proteomes" id="UP000325933">
    <property type="component" value="Unassembled WGS sequence"/>
</dbReference>
<dbReference type="SUPFAM" id="SSF51126">
    <property type="entry name" value="Pectin lyase-like"/>
    <property type="match status" value="1"/>
</dbReference>
<dbReference type="EMBL" id="VYQA01000002">
    <property type="protein sequence ID" value="KAA9033065.1"/>
    <property type="molecule type" value="Genomic_DNA"/>
</dbReference>
<dbReference type="RefSeq" id="WP_150424582.1">
    <property type="nucleotide sequence ID" value="NZ_VYQA01000002.1"/>
</dbReference>
<keyword evidence="4" id="KW-1185">Reference proteome</keyword>
<dbReference type="Gene3D" id="2.160.20.10">
    <property type="entry name" value="Single-stranded right-handed beta-helix, Pectin lyase-like"/>
    <property type="match status" value="1"/>
</dbReference>
<comment type="caution">
    <text evidence="2">The sequence shown here is derived from an EMBL/GenBank/DDBJ whole genome shotgun (WGS) entry which is preliminary data.</text>
</comment>
<sequence>MKRRAVPKDETGASASIMLAPGEVLHDKTRGFVAGDGEAIGGDVLLREKLAPVSILKKLPRIRWDELLNRTISPSVDLTGYLQEALDEFAGQTIAIPPMSLFIRKTMMVRAGTKLLIDPGCVLRTNTAAWIDSGIEETLNGETRPDVGFLIANANWDADEILDSSIQIVGGKYIRDDAGAGNQGHAILMRGVRGVLVDNVSVENGWNATAFLACRDTIVTNSYAHNVRNCGFDAWEGAGNVKVDKVTVRNDPGKEIAQGIQVSGMATDGGEGDSFAFQVTNATLIGIRSPEGYASAIIANAIGLGSSVRGGVISGNVVDDADNGLVVQGDVSAITGDGNVLRGVSKAPVLVIPDLSGLPSNISIDAMLVNCSSDNALGAIHGNRNDVRIRLVGSNPATRTVRFEGTATNCRAIIRGPVNENVPVQDDNPAGKNSATWDDVDESIVFTRGSGDPDAFTHGWTFRQLLQEGATGHFEGLHIVCDARAHGKVGQFIVGIQGMGRTDASGNVFGAGGYAQVGVTGLASAEVVGGEFNVDVRAPIVLRKVGVQSVDVRTSVGSGSAIDAAFWSARQVGGAGFLNGLQFGIGPDNEFALKNGTHNALISVKGGSGVSIGYALDANDITFVQSAIGLRAQALGHGIGWGLGSNDNRDGGEIRSDASEPAGKVIFTNGGLVVQNGNGANAFGVTDEDANPVAIVVNGSLKTVRAANSPPPGAFILYVD</sequence>
<evidence type="ECO:0000313" key="3">
    <source>
        <dbReference type="Proteomes" id="UP000325933"/>
    </source>
</evidence>
<dbReference type="AlphaFoldDB" id="A0A5J5I8B5"/>
<dbReference type="InterPro" id="IPR012334">
    <property type="entry name" value="Pectin_lyas_fold"/>
</dbReference>
<evidence type="ECO:0000313" key="2">
    <source>
        <dbReference type="EMBL" id="KAA9033065.1"/>
    </source>
</evidence>
<dbReference type="EMBL" id="VYQB01000002">
    <property type="protein sequence ID" value="KAA9020739.1"/>
    <property type="molecule type" value="Genomic_DNA"/>
</dbReference>
<gene>
    <name evidence="2" type="ORF">F4U95_03485</name>
    <name evidence="1" type="ORF">F4U96_03485</name>
</gene>
<proteinExistence type="predicted"/>
<accession>A0A5J5I8B5</accession>
<evidence type="ECO:0000313" key="1">
    <source>
        <dbReference type="EMBL" id="KAA9020739.1"/>
    </source>
</evidence>
<protein>
    <submittedName>
        <fullName evidence="2">Uncharacterized protein</fullName>
    </submittedName>
</protein>
<evidence type="ECO:0000313" key="4">
    <source>
        <dbReference type="Proteomes" id="UP000326364"/>
    </source>
</evidence>